<keyword evidence="2" id="KW-1185">Reference proteome</keyword>
<organism evidence="1 2">
    <name type="scientific">Araneus ventricosus</name>
    <name type="common">Orbweaver spider</name>
    <name type="synonym">Epeira ventricosa</name>
    <dbReference type="NCBI Taxonomy" id="182803"/>
    <lineage>
        <taxon>Eukaryota</taxon>
        <taxon>Metazoa</taxon>
        <taxon>Ecdysozoa</taxon>
        <taxon>Arthropoda</taxon>
        <taxon>Chelicerata</taxon>
        <taxon>Arachnida</taxon>
        <taxon>Araneae</taxon>
        <taxon>Araneomorphae</taxon>
        <taxon>Entelegynae</taxon>
        <taxon>Araneoidea</taxon>
        <taxon>Araneidae</taxon>
        <taxon>Araneus</taxon>
    </lineage>
</organism>
<proteinExistence type="predicted"/>
<accession>A0A4Y2ACG2</accession>
<evidence type="ECO:0000313" key="2">
    <source>
        <dbReference type="Proteomes" id="UP000499080"/>
    </source>
</evidence>
<sequence length="122" mass="13990">MIYFSKKHPSVNEKASVYMRAKYFDVLNENLFSVEEFSNVKSIKYKNMQRLICKPSVSTHSMIFKCRFILIIVLDKHPLVKFCLSGLLALCQAQSNCQGFQSCAQPTTLAVKQATKMQEERA</sequence>
<gene>
    <name evidence="1" type="ORF">AVEN_12665_1</name>
</gene>
<dbReference type="EMBL" id="BGPR01000011">
    <property type="protein sequence ID" value="GBL77009.1"/>
    <property type="molecule type" value="Genomic_DNA"/>
</dbReference>
<reference evidence="1 2" key="1">
    <citation type="journal article" date="2019" name="Sci. Rep.">
        <title>Orb-weaving spider Araneus ventricosus genome elucidates the spidroin gene catalogue.</title>
        <authorList>
            <person name="Kono N."/>
            <person name="Nakamura H."/>
            <person name="Ohtoshi R."/>
            <person name="Moran D.A.P."/>
            <person name="Shinohara A."/>
            <person name="Yoshida Y."/>
            <person name="Fujiwara M."/>
            <person name="Mori M."/>
            <person name="Tomita M."/>
            <person name="Arakawa K."/>
        </authorList>
    </citation>
    <scope>NUCLEOTIDE SEQUENCE [LARGE SCALE GENOMIC DNA]</scope>
</reference>
<name>A0A4Y2ACG2_ARAVE</name>
<dbReference type="Proteomes" id="UP000499080">
    <property type="component" value="Unassembled WGS sequence"/>
</dbReference>
<evidence type="ECO:0000313" key="1">
    <source>
        <dbReference type="EMBL" id="GBL77009.1"/>
    </source>
</evidence>
<dbReference type="AlphaFoldDB" id="A0A4Y2ACG2"/>
<protein>
    <submittedName>
        <fullName evidence="1">Uncharacterized protein</fullName>
    </submittedName>
</protein>
<comment type="caution">
    <text evidence="1">The sequence shown here is derived from an EMBL/GenBank/DDBJ whole genome shotgun (WGS) entry which is preliminary data.</text>
</comment>